<organism evidence="3 4">
    <name type="scientific">Shimia isoporae</name>
    <dbReference type="NCBI Taxonomy" id="647720"/>
    <lineage>
        <taxon>Bacteria</taxon>
        <taxon>Pseudomonadati</taxon>
        <taxon>Pseudomonadota</taxon>
        <taxon>Alphaproteobacteria</taxon>
        <taxon>Rhodobacterales</taxon>
        <taxon>Roseobacteraceae</taxon>
    </lineage>
</organism>
<dbReference type="PANTHER" id="PTHR38695:SF1">
    <property type="entry name" value="AMINO ACID PERMEASE_ SLC12A DOMAIN-CONTAINING PROTEIN"/>
    <property type="match status" value="1"/>
</dbReference>
<dbReference type="OrthoDB" id="822427at2"/>
<accession>A0A4R1NT15</accession>
<reference evidence="3 4" key="1">
    <citation type="submission" date="2019-03" db="EMBL/GenBank/DDBJ databases">
        <title>Genomic Encyclopedia of Archaeal and Bacterial Type Strains, Phase II (KMG-II): from individual species to whole genera.</title>
        <authorList>
            <person name="Goeker M."/>
        </authorList>
    </citation>
    <scope>NUCLEOTIDE SEQUENCE [LARGE SCALE GENOMIC DNA]</scope>
    <source>
        <strain evidence="3 4">DSM 26433</strain>
    </source>
</reference>
<dbReference type="InterPro" id="IPR040841">
    <property type="entry name" value="Luciferase_dom"/>
</dbReference>
<sequence>MRTSLNLPARSGPAPKTLGQLPHSQLTQHGPDEIIDKLHAWCFALPNINNEASGISVPGSRALILQDGVPGNHASFMIGREFAHIHPKPDNGSMHLVLPAEVVPEIKSAGWGEDHYLVSQGQWPTGLVMIFSPRDEDELTVVKQIVARSYEFATGKQILD</sequence>
<keyword evidence="4" id="KW-1185">Reference proteome</keyword>
<feature type="region of interest" description="Disordered" evidence="1">
    <location>
        <begin position="1"/>
        <end position="26"/>
    </location>
</feature>
<dbReference type="Proteomes" id="UP000295673">
    <property type="component" value="Unassembled WGS sequence"/>
</dbReference>
<evidence type="ECO:0000313" key="3">
    <source>
        <dbReference type="EMBL" id="TCL09943.1"/>
    </source>
</evidence>
<name>A0A4R1NT15_9RHOB</name>
<feature type="domain" description="Luciferase" evidence="2">
    <location>
        <begin position="79"/>
        <end position="148"/>
    </location>
</feature>
<evidence type="ECO:0000256" key="1">
    <source>
        <dbReference type="SAM" id="MobiDB-lite"/>
    </source>
</evidence>
<dbReference type="InterPro" id="IPR048273">
    <property type="entry name" value="Luciferase"/>
</dbReference>
<dbReference type="EMBL" id="SMGR01000001">
    <property type="protein sequence ID" value="TCL09943.1"/>
    <property type="molecule type" value="Genomic_DNA"/>
</dbReference>
<dbReference type="Pfam" id="PF17648">
    <property type="entry name" value="Luciferase"/>
    <property type="match status" value="1"/>
</dbReference>
<proteinExistence type="predicted"/>
<dbReference type="AlphaFoldDB" id="A0A4R1NT15"/>
<gene>
    <name evidence="3" type="ORF">BXY66_2010</name>
</gene>
<protein>
    <recommendedName>
        <fullName evidence="2">Luciferase domain-containing protein</fullName>
    </recommendedName>
</protein>
<dbReference type="PANTHER" id="PTHR38695">
    <property type="entry name" value="AMINO ACID PERMEASE_ SLC12A DOMAIN-CONTAINING PROTEIN"/>
    <property type="match status" value="1"/>
</dbReference>
<comment type="caution">
    <text evidence="3">The sequence shown here is derived from an EMBL/GenBank/DDBJ whole genome shotgun (WGS) entry which is preliminary data.</text>
</comment>
<evidence type="ECO:0000313" key="4">
    <source>
        <dbReference type="Proteomes" id="UP000295673"/>
    </source>
</evidence>
<evidence type="ECO:0000259" key="2">
    <source>
        <dbReference type="Pfam" id="PF17648"/>
    </source>
</evidence>
<dbReference type="RefSeq" id="WP_132859934.1">
    <property type="nucleotide sequence ID" value="NZ_SMGR01000001.1"/>
</dbReference>